<accession>A0A1B1AGV9</accession>
<dbReference type="SMART" id="SM00966">
    <property type="entry name" value="SpoVT_AbrB"/>
    <property type="match status" value="1"/>
</dbReference>
<proteinExistence type="predicted"/>
<dbReference type="KEGG" id="cbot:ATE48_07590"/>
<protein>
    <submittedName>
        <fullName evidence="3">AbrB family transcriptional regulator</fullName>
    </submittedName>
</protein>
<dbReference type="InterPro" id="IPR037914">
    <property type="entry name" value="SpoVT-AbrB_sf"/>
</dbReference>
<keyword evidence="4" id="KW-1185">Reference proteome</keyword>
<reference evidence="3 4" key="1">
    <citation type="submission" date="2015-11" db="EMBL/GenBank/DDBJ databases">
        <title>Whole-Genome Sequence of Candidatus Oderbacter manganicum from the National Park Lower Oder Valley, Germany.</title>
        <authorList>
            <person name="Braun B."/>
            <person name="Liere K."/>
            <person name="Szewzyk U."/>
        </authorList>
    </citation>
    <scope>NUCLEOTIDE SEQUENCE [LARGE SCALE GENOMIC DNA]</scope>
    <source>
        <strain evidence="3 4">OTSz_A_272</strain>
    </source>
</reference>
<dbReference type="AlphaFoldDB" id="A0A1B1AGV9"/>
<dbReference type="Proteomes" id="UP000092498">
    <property type="component" value="Chromosome"/>
</dbReference>
<dbReference type="SUPFAM" id="SSF89447">
    <property type="entry name" value="AbrB/MazE/MraZ-like"/>
    <property type="match status" value="1"/>
</dbReference>
<feature type="domain" description="SpoVT-AbrB" evidence="2">
    <location>
        <begin position="1"/>
        <end position="47"/>
    </location>
</feature>
<evidence type="ECO:0000256" key="1">
    <source>
        <dbReference type="PROSITE-ProRule" id="PRU01076"/>
    </source>
</evidence>
<name>A0A1B1AGV9_9PROT</name>
<dbReference type="OrthoDB" id="9809003at2"/>
<dbReference type="STRING" id="1759059.ATE48_07590"/>
<dbReference type="InterPro" id="IPR007159">
    <property type="entry name" value="SpoVT-AbrB_dom"/>
</dbReference>
<gene>
    <name evidence="3" type="ORF">ATE48_07590</name>
</gene>
<evidence type="ECO:0000313" key="4">
    <source>
        <dbReference type="Proteomes" id="UP000092498"/>
    </source>
</evidence>
<dbReference type="Gene3D" id="2.10.260.10">
    <property type="match status" value="1"/>
</dbReference>
<dbReference type="GO" id="GO:0003677">
    <property type="term" value="F:DNA binding"/>
    <property type="evidence" value="ECO:0007669"/>
    <property type="project" value="UniProtKB-UniRule"/>
</dbReference>
<dbReference type="Pfam" id="PF04014">
    <property type="entry name" value="MazE_antitoxin"/>
    <property type="match status" value="1"/>
</dbReference>
<dbReference type="NCBIfam" id="TIGR01439">
    <property type="entry name" value="lp_hng_hel_AbrB"/>
    <property type="match status" value="1"/>
</dbReference>
<organism evidence="3 4">
    <name type="scientific">Candidatus Viadribacter manganicus</name>
    <dbReference type="NCBI Taxonomy" id="1759059"/>
    <lineage>
        <taxon>Bacteria</taxon>
        <taxon>Pseudomonadati</taxon>
        <taxon>Pseudomonadota</taxon>
        <taxon>Alphaproteobacteria</taxon>
        <taxon>Hyphomonadales</taxon>
        <taxon>Hyphomonadaceae</taxon>
        <taxon>Candidatus Viadribacter</taxon>
    </lineage>
</organism>
<dbReference type="RefSeq" id="WP_066769715.1">
    <property type="nucleotide sequence ID" value="NZ_CP013244.1"/>
</dbReference>
<evidence type="ECO:0000313" key="3">
    <source>
        <dbReference type="EMBL" id="ANP45793.1"/>
    </source>
</evidence>
<dbReference type="InParanoid" id="A0A1B1AGV9"/>
<sequence length="79" mass="8207">MTAATLTSKGQLTLPKDVRVALGVGPGDRVDFVRMEDGNFAVMPATLSIKSLKGLIPAPKKPVSLADMDKAIGRGAKGE</sequence>
<evidence type="ECO:0000259" key="2">
    <source>
        <dbReference type="PROSITE" id="PS51740"/>
    </source>
</evidence>
<dbReference type="PROSITE" id="PS51740">
    <property type="entry name" value="SPOVT_ABRB"/>
    <property type="match status" value="1"/>
</dbReference>
<keyword evidence="1" id="KW-0238">DNA-binding</keyword>
<dbReference type="EMBL" id="CP013244">
    <property type="protein sequence ID" value="ANP45793.1"/>
    <property type="molecule type" value="Genomic_DNA"/>
</dbReference>